<comment type="caution">
    <text evidence="1">The sequence shown here is derived from an EMBL/GenBank/DDBJ whole genome shotgun (WGS) entry which is preliminary data.</text>
</comment>
<dbReference type="Pfam" id="PF06293">
    <property type="entry name" value="Kdo"/>
    <property type="match status" value="1"/>
</dbReference>
<evidence type="ECO:0000313" key="2">
    <source>
        <dbReference type="Proteomes" id="UP000245462"/>
    </source>
</evidence>
<dbReference type="OrthoDB" id="9773772at2"/>
<gene>
    <name evidence="1" type="ORF">C7382_1255</name>
</gene>
<keyword evidence="1" id="KW-0808">Transferase</keyword>
<keyword evidence="1" id="KW-0418">Kinase</keyword>
<protein>
    <submittedName>
        <fullName evidence="1">Lipopolysaccharide kinase (Kdo/WaaP) family protein</fullName>
    </submittedName>
</protein>
<dbReference type="PROSITE" id="PS00109">
    <property type="entry name" value="PROTEIN_KINASE_TYR"/>
    <property type="match status" value="1"/>
</dbReference>
<name>A0A2U1F0M2_9PORP</name>
<evidence type="ECO:0000313" key="1">
    <source>
        <dbReference type="EMBL" id="PVZ05737.1"/>
    </source>
</evidence>
<dbReference type="SUPFAM" id="SSF56112">
    <property type="entry name" value="Protein kinase-like (PK-like)"/>
    <property type="match status" value="1"/>
</dbReference>
<organism evidence="1 2">
    <name type="scientific">Porphyromonas loveana</name>
    <dbReference type="NCBI Taxonomy" id="1884669"/>
    <lineage>
        <taxon>Bacteria</taxon>
        <taxon>Pseudomonadati</taxon>
        <taxon>Bacteroidota</taxon>
        <taxon>Bacteroidia</taxon>
        <taxon>Bacteroidales</taxon>
        <taxon>Porphyromonadaceae</taxon>
        <taxon>Porphyromonas</taxon>
    </lineage>
</organism>
<keyword evidence="2" id="KW-1185">Reference proteome</keyword>
<dbReference type="AlphaFoldDB" id="A0A2U1F0M2"/>
<dbReference type="EMBL" id="QEKY01000025">
    <property type="protein sequence ID" value="PVZ05737.1"/>
    <property type="molecule type" value="Genomic_DNA"/>
</dbReference>
<dbReference type="Gene3D" id="1.10.510.10">
    <property type="entry name" value="Transferase(Phosphotransferase) domain 1"/>
    <property type="match status" value="1"/>
</dbReference>
<dbReference type="GeneID" id="94551537"/>
<dbReference type="InterPro" id="IPR011009">
    <property type="entry name" value="Kinase-like_dom_sf"/>
</dbReference>
<dbReference type="Proteomes" id="UP000245462">
    <property type="component" value="Unassembled WGS sequence"/>
</dbReference>
<dbReference type="RefSeq" id="WP_116680071.1">
    <property type="nucleotide sequence ID" value="NZ_QEKY01000025.1"/>
</dbReference>
<sequence length="324" mass="37324">MLRHYTDHPNDLPLLQQAIAATQREESGAPAGDTPRSKILYAARNKLYTVSSSRGNLVVKSFRIPIILQRIVYTFLRPSKALRSYRNAIRLQSCGIGTPTPLGYAIERKDGLLRRSYYVCESIATGRDIRLAMQGLEEDDTLLRALAAFIARMHQAGILHIDLSPGNVLYEQNDEGEYRFYLIDLNRMRFYDCPITGQRAYDNFARLSLYSAVSQQLAEYYAEVQGADISEAVRGIQTASDRFFRSKVRKYACKTLVKEEKSMSRSAHRRGYLRYRRTRLLRKITHSAALYRREEELYHTYLEAGDLRGTLRRSEGYTQAHNEK</sequence>
<dbReference type="InterPro" id="IPR008266">
    <property type="entry name" value="Tyr_kinase_AS"/>
</dbReference>
<reference evidence="1 2" key="1">
    <citation type="submission" date="2018-04" db="EMBL/GenBank/DDBJ databases">
        <title>Genomic Encyclopedia of Type Strains, Phase IV (KMG-IV): sequencing the most valuable type-strain genomes for metagenomic binning, comparative biology and taxonomic classification.</title>
        <authorList>
            <person name="Goeker M."/>
        </authorList>
    </citation>
    <scope>NUCLEOTIDE SEQUENCE [LARGE SCALE GENOMIC DNA]</scope>
    <source>
        <strain evidence="1 2">DSM 28520</strain>
    </source>
</reference>
<accession>A0A2U1F0M2</accession>
<dbReference type="GO" id="GO:0004672">
    <property type="term" value="F:protein kinase activity"/>
    <property type="evidence" value="ECO:0007669"/>
    <property type="project" value="InterPro"/>
</dbReference>
<proteinExistence type="predicted"/>